<reference evidence="2 3" key="1">
    <citation type="journal article" date="2019" name="Int. J. Syst. Evol. Microbiol.">
        <title>The Global Catalogue of Microorganisms (GCM) 10K type strain sequencing project: providing services to taxonomists for standard genome sequencing and annotation.</title>
        <authorList>
            <consortium name="The Broad Institute Genomics Platform"/>
            <consortium name="The Broad Institute Genome Sequencing Center for Infectious Disease"/>
            <person name="Wu L."/>
            <person name="Ma J."/>
        </authorList>
    </citation>
    <scope>NUCLEOTIDE SEQUENCE [LARGE SCALE GENOMIC DNA]</scope>
    <source>
        <strain evidence="2 3">JCM 14307</strain>
    </source>
</reference>
<dbReference type="InterPro" id="IPR012654">
    <property type="entry name" value="CHP02391"/>
</dbReference>
<comment type="caution">
    <text evidence="2">The sequence shown here is derived from an EMBL/GenBank/DDBJ whole genome shotgun (WGS) entry which is preliminary data.</text>
</comment>
<dbReference type="Pfam" id="PF09509">
    <property type="entry name" value="Hypoth_Ymh"/>
    <property type="match status" value="1"/>
</dbReference>
<evidence type="ECO:0000259" key="1">
    <source>
        <dbReference type="Pfam" id="PF09509"/>
    </source>
</evidence>
<proteinExistence type="predicted"/>
<gene>
    <name evidence="2" type="ORF">GCM10009745_41670</name>
</gene>
<dbReference type="EMBL" id="BAAANF010000015">
    <property type="protein sequence ID" value="GAA1691957.1"/>
    <property type="molecule type" value="Genomic_DNA"/>
</dbReference>
<evidence type="ECO:0000313" key="3">
    <source>
        <dbReference type="Proteomes" id="UP001500280"/>
    </source>
</evidence>
<organism evidence="2 3">
    <name type="scientific">Kribbella yunnanensis</name>
    <dbReference type="NCBI Taxonomy" id="190194"/>
    <lineage>
        <taxon>Bacteria</taxon>
        <taxon>Bacillati</taxon>
        <taxon>Actinomycetota</taxon>
        <taxon>Actinomycetes</taxon>
        <taxon>Propionibacteriales</taxon>
        <taxon>Kribbellaceae</taxon>
        <taxon>Kribbella</taxon>
    </lineage>
</organism>
<name>A0ABN2HQT8_9ACTN</name>
<dbReference type="Proteomes" id="UP001500280">
    <property type="component" value="Unassembled WGS sequence"/>
</dbReference>
<feature type="domain" description="Conserved hypothetical protein CHP02391" evidence="1">
    <location>
        <begin position="108"/>
        <end position="227"/>
    </location>
</feature>
<protein>
    <recommendedName>
        <fullName evidence="1">Conserved hypothetical protein CHP02391 domain-containing protein</fullName>
    </recommendedName>
</protein>
<keyword evidence="3" id="KW-1185">Reference proteome</keyword>
<evidence type="ECO:0000313" key="2">
    <source>
        <dbReference type="EMBL" id="GAA1691957.1"/>
    </source>
</evidence>
<sequence length="238" mass="26251">MAITELEKLKLEAGEPSVIDGGEAFTAWKARCKGLLTMAFSPTHHLVEALDKVRYGVMIMTENTPRSTFDNARRGGIRKACGLLEAAIYELSLQVVGDADPVDPGAYDRELWEHVKGLVAEEDWVKIPGIVATFVENHIRTWAGTPKNKDGGNLVGQGLFAQVLSPADDNSLRLGQQRSEWEGWHKLGMGFAQALSNVDRHRIQKRDDAKQYAIGVLGLGSLLLTQLRYEHGDMLDEG</sequence>
<accession>A0ABN2HQT8</accession>